<accession>A0A2N3XXN3</accession>
<dbReference type="Pfam" id="PF00378">
    <property type="entry name" value="ECH_1"/>
    <property type="match status" value="1"/>
</dbReference>
<evidence type="ECO:0000256" key="1">
    <source>
        <dbReference type="ARBA" id="ARBA00005254"/>
    </source>
</evidence>
<dbReference type="SUPFAM" id="SSF52096">
    <property type="entry name" value="ClpP/crotonase"/>
    <property type="match status" value="1"/>
</dbReference>
<organism evidence="2 3">
    <name type="scientific">Saccharopolyspora spinosa</name>
    <dbReference type="NCBI Taxonomy" id="60894"/>
    <lineage>
        <taxon>Bacteria</taxon>
        <taxon>Bacillati</taxon>
        <taxon>Actinomycetota</taxon>
        <taxon>Actinomycetes</taxon>
        <taxon>Pseudonocardiales</taxon>
        <taxon>Pseudonocardiaceae</taxon>
        <taxon>Saccharopolyspora</taxon>
    </lineage>
</organism>
<dbReference type="AlphaFoldDB" id="A0A2N3XXN3"/>
<comment type="caution">
    <text evidence="2">The sequence shown here is derived from an EMBL/GenBank/DDBJ whole genome shotgun (WGS) entry which is preliminary data.</text>
</comment>
<evidence type="ECO:0000313" key="2">
    <source>
        <dbReference type="EMBL" id="PKW15453.1"/>
    </source>
</evidence>
<dbReference type="OrthoDB" id="9777711at2"/>
<dbReference type="InterPro" id="IPR029045">
    <property type="entry name" value="ClpP/crotonase-like_dom_sf"/>
</dbReference>
<dbReference type="PANTHER" id="PTHR43459:SF1">
    <property type="entry name" value="EG:BACN32G11.4 PROTEIN"/>
    <property type="match status" value="1"/>
</dbReference>
<dbReference type="CDD" id="cd06558">
    <property type="entry name" value="crotonase-like"/>
    <property type="match status" value="1"/>
</dbReference>
<comment type="similarity">
    <text evidence="1">Belongs to the enoyl-CoA hydratase/isomerase family.</text>
</comment>
<dbReference type="Gene3D" id="3.90.226.10">
    <property type="entry name" value="2-enoyl-CoA Hydratase, Chain A, domain 1"/>
    <property type="match status" value="1"/>
</dbReference>
<keyword evidence="3" id="KW-1185">Reference proteome</keyword>
<sequence>MSASPVRIEWAGAVATVILDRPKQRNALDHATKGALRLALEAVGDAPSVRAVVLTGVGPAFCAGQDLGEHAAALEADAGAACDTVARDYNPIVQQIVSMPKPVIAAVCGACVGAGLGLALACDLRVFSEDASLGTAFSAIGLTCDTGLSATLVRSVGLARAKELVLLAKPFSAQDAVSWGIAATIVPDGEVDETAHRLAARLAAGPTAAYAASKLALEEVSTLTFDQALSAEARAQAALCLTQDHQDAVRSFLNKQKPVFTGH</sequence>
<protein>
    <submittedName>
        <fullName evidence="2">2-(1,2-epoxy-1,2-dihydrophenyl)acetyl-CoA isomerase</fullName>
    </submittedName>
</protein>
<dbReference type="RefSeq" id="WP_010694614.1">
    <property type="nucleotide sequence ID" value="NZ_CP061007.1"/>
</dbReference>
<dbReference type="Proteomes" id="UP000233786">
    <property type="component" value="Unassembled WGS sequence"/>
</dbReference>
<evidence type="ECO:0000313" key="3">
    <source>
        <dbReference type="Proteomes" id="UP000233786"/>
    </source>
</evidence>
<dbReference type="GO" id="GO:0016853">
    <property type="term" value="F:isomerase activity"/>
    <property type="evidence" value="ECO:0007669"/>
    <property type="project" value="UniProtKB-KW"/>
</dbReference>
<proteinExistence type="inferred from homology"/>
<reference evidence="2" key="1">
    <citation type="submission" date="2017-12" db="EMBL/GenBank/DDBJ databases">
        <title>Sequencing the genomes of 1000 Actinobacteria strains.</title>
        <authorList>
            <person name="Klenk H.-P."/>
        </authorList>
    </citation>
    <scope>NUCLEOTIDE SEQUENCE [LARGE SCALE GENOMIC DNA]</scope>
    <source>
        <strain evidence="2">DSM 44228</strain>
    </source>
</reference>
<name>A0A2N3XXN3_SACSN</name>
<dbReference type="InterPro" id="IPR001753">
    <property type="entry name" value="Enoyl-CoA_hydra/iso"/>
</dbReference>
<dbReference type="InterPro" id="IPR014748">
    <property type="entry name" value="Enoyl-CoA_hydra_C"/>
</dbReference>
<dbReference type="STRING" id="994479.GCA_000194155_02278"/>
<dbReference type="Gene3D" id="1.10.12.10">
    <property type="entry name" value="Lyase 2-enoyl-coa Hydratase, Chain A, domain 2"/>
    <property type="match status" value="1"/>
</dbReference>
<keyword evidence="2" id="KW-0413">Isomerase</keyword>
<dbReference type="EMBL" id="PJNB01000001">
    <property type="protein sequence ID" value="PKW15453.1"/>
    <property type="molecule type" value="Genomic_DNA"/>
</dbReference>
<gene>
    <name evidence="2" type="ORF">A8926_3164</name>
</gene>
<dbReference type="PANTHER" id="PTHR43459">
    <property type="entry name" value="ENOYL-COA HYDRATASE"/>
    <property type="match status" value="1"/>
</dbReference>